<evidence type="ECO:0000313" key="14">
    <source>
        <dbReference type="Proteomes" id="UP000183155"/>
    </source>
</evidence>
<evidence type="ECO:0000256" key="1">
    <source>
        <dbReference type="ARBA" id="ARBA00001942"/>
    </source>
</evidence>
<dbReference type="PATRIC" id="fig|47884.3.peg.230"/>
<proteinExistence type="inferred from homology"/>
<dbReference type="InterPro" id="IPR006656">
    <property type="entry name" value="Mopterin_OxRdtase"/>
</dbReference>
<dbReference type="InterPro" id="IPR041953">
    <property type="entry name" value="YdeP_MopB"/>
</dbReference>
<dbReference type="SUPFAM" id="SSF50692">
    <property type="entry name" value="ADC-like"/>
    <property type="match status" value="1"/>
</dbReference>
<dbReference type="OrthoDB" id="5287431at2"/>
<keyword evidence="5" id="KW-0500">Molybdenum</keyword>
<dbReference type="AlphaFoldDB" id="A0A0J6GCT0"/>
<dbReference type="EMBL" id="FNRS01000002">
    <property type="protein sequence ID" value="SED70008.1"/>
    <property type="molecule type" value="Genomic_DNA"/>
</dbReference>
<dbReference type="EMBL" id="JYLA01000011">
    <property type="protein sequence ID" value="KMM82541.1"/>
    <property type="molecule type" value="Genomic_DNA"/>
</dbReference>
<dbReference type="GO" id="GO:0030151">
    <property type="term" value="F:molybdenum ion binding"/>
    <property type="evidence" value="ECO:0007669"/>
    <property type="project" value="InterPro"/>
</dbReference>
<dbReference type="GO" id="GO:0016020">
    <property type="term" value="C:membrane"/>
    <property type="evidence" value="ECO:0007669"/>
    <property type="project" value="TreeGrafter"/>
</dbReference>
<dbReference type="NCBIfam" id="TIGR01701">
    <property type="entry name" value="Fdhalpha-like"/>
    <property type="match status" value="1"/>
</dbReference>
<keyword evidence="7" id="KW-0560">Oxidoreductase</keyword>
<sequence length="782" mass="86116">MSTHHQADKTPTPRYKPYKGPAGGWGALISVAQAWLTSDNALKNLRMMLKTNQNGGFDCPGCAWGDSPESGLVKFCENGAKAVNWEATKRRVDAAFFAKHSVSALLEQSDYWLEYQGRLTEPMRYNPETDRYTPVSWEAAFALIAEHLQDLASPDQAEFYTSGRASNEAAYLYQLFIRAFGSNNFPDCSNMCHEASGVALAQSIGVGKGTVTFDDFEHADAIFVLGQNPGTNHPRMLEPLREAVKRGAQVVCVNPLKERGLERFQHPQHPLEMLTNGDRPTNTAYLRPALGGDMALLRGMAKFLLQWERDAQAAGEPAVFDHGFLNEHTTGILDYTASLDDTAWDHLVEQSGLTLVDIERAARMYLKGKNVIMCWAMGITQHRHSVQTIQEIANLMLLRGNIGRPGAGLCPVRGHSNVQGDRTMGINERPPVAFLDALESRFKFKVPRENGHNVVEAIHAMLEGRAKVFIGLGGNFAQATPDSPRTAQALRNCDLTVQISTKLNRSHLMHGKEALILPCLGRTDIDIQAQGPQAVTVEDSFSMVHASNGQLQPLSSQMRSEPAIIAGMAAATLGTHPIDWNWVVADYSRIRELIADTIPGFKDFNTRLQHPGGFYLGNSAGARQWNTPTKRANFRPNVLPGDLIDERTRATGRLPDLILQSMRSHDQYNTTIYGLDDRYRGVKGQRDVLFVNEADIVRLGFKPGQKVDIVSIWNDQHERRVKNFTLLAFDIPAGQAAAYYPEVNPLVPLESTGAGSHTPTSKFVAICLEAASPSVLIAANAG</sequence>
<keyword evidence="6" id="KW-0479">Metal-binding</keyword>
<dbReference type="Gene3D" id="3.40.50.740">
    <property type="match status" value="1"/>
</dbReference>
<dbReference type="PANTHER" id="PTHR43105:SF4">
    <property type="entry name" value="PROTEIN YDEP"/>
    <property type="match status" value="1"/>
</dbReference>
<evidence type="ECO:0000256" key="3">
    <source>
        <dbReference type="ARBA" id="ARBA00010312"/>
    </source>
</evidence>
<dbReference type="GO" id="GO:0051539">
    <property type="term" value="F:4 iron, 4 sulfur cluster binding"/>
    <property type="evidence" value="ECO:0007669"/>
    <property type="project" value="UniProtKB-KW"/>
</dbReference>
<dbReference type="GO" id="GO:0008863">
    <property type="term" value="F:formate dehydrogenase (NAD+) activity"/>
    <property type="evidence" value="ECO:0007669"/>
    <property type="project" value="InterPro"/>
</dbReference>
<name>A0A0J6GCT0_PSETA</name>
<protein>
    <submittedName>
        <fullName evidence="11">CbbBc protein</fullName>
    </submittedName>
    <submittedName>
        <fullName evidence="12">Oxidoreductase alpha (Molybdopterin) subunit</fullName>
    </submittedName>
</protein>
<dbReference type="Gene3D" id="3.40.228.10">
    <property type="entry name" value="Dimethylsulfoxide Reductase, domain 2"/>
    <property type="match status" value="1"/>
</dbReference>
<feature type="domain" description="Molybdopterin oxidoreductase" evidence="10">
    <location>
        <begin position="118"/>
        <end position="499"/>
    </location>
</feature>
<evidence type="ECO:0000256" key="8">
    <source>
        <dbReference type="ARBA" id="ARBA00023004"/>
    </source>
</evidence>
<reference evidence="12 14" key="2">
    <citation type="submission" date="2016-10" db="EMBL/GenBank/DDBJ databases">
        <authorList>
            <person name="Varghese N."/>
            <person name="Submissions S."/>
        </authorList>
    </citation>
    <scope>NUCLEOTIDE SEQUENCE [LARGE SCALE GENOMIC DNA]</scope>
    <source>
        <strain evidence="12 14">BS3652</strain>
    </source>
</reference>
<gene>
    <name evidence="12" type="ORF">SAMN04490203_4485</name>
    <name evidence="11" type="ORF">TU78_21545</name>
</gene>
<evidence type="ECO:0000313" key="12">
    <source>
        <dbReference type="EMBL" id="SED70008.1"/>
    </source>
</evidence>
<evidence type="ECO:0000256" key="9">
    <source>
        <dbReference type="ARBA" id="ARBA00023014"/>
    </source>
</evidence>
<dbReference type="InterPro" id="IPR050123">
    <property type="entry name" value="Prok_molybdopt-oxidoreductase"/>
</dbReference>
<dbReference type="InterPro" id="IPR009010">
    <property type="entry name" value="Asp_de-COase-like_dom_sf"/>
</dbReference>
<comment type="cofactor">
    <cofactor evidence="1">
        <name>Mo-bis(molybdopterin guanine dinucleotide)</name>
        <dbReference type="ChEBI" id="CHEBI:60539"/>
    </cofactor>
</comment>
<keyword evidence="8" id="KW-0408">Iron</keyword>
<dbReference type="Proteomes" id="UP000036395">
    <property type="component" value="Unassembled WGS sequence"/>
</dbReference>
<comment type="cofactor">
    <cofactor evidence="2">
        <name>[4Fe-4S] cluster</name>
        <dbReference type="ChEBI" id="CHEBI:49883"/>
    </cofactor>
</comment>
<evidence type="ECO:0000256" key="6">
    <source>
        <dbReference type="ARBA" id="ARBA00022723"/>
    </source>
</evidence>
<evidence type="ECO:0000256" key="7">
    <source>
        <dbReference type="ARBA" id="ARBA00023002"/>
    </source>
</evidence>
<evidence type="ECO:0000313" key="11">
    <source>
        <dbReference type="EMBL" id="KMM82541.1"/>
    </source>
</evidence>
<accession>A0A0J6GCT0</accession>
<keyword evidence="14" id="KW-1185">Reference proteome</keyword>
<organism evidence="11 13">
    <name type="scientific">Pseudomonas taetrolens</name>
    <dbReference type="NCBI Taxonomy" id="47884"/>
    <lineage>
        <taxon>Bacteria</taxon>
        <taxon>Pseudomonadati</taxon>
        <taxon>Pseudomonadota</taxon>
        <taxon>Gammaproteobacteria</taxon>
        <taxon>Pseudomonadales</taxon>
        <taxon>Pseudomonadaceae</taxon>
        <taxon>Pseudomonas</taxon>
    </lineage>
</organism>
<evidence type="ECO:0000313" key="13">
    <source>
        <dbReference type="Proteomes" id="UP000036395"/>
    </source>
</evidence>
<dbReference type="Pfam" id="PF00384">
    <property type="entry name" value="Molybdopterin"/>
    <property type="match status" value="1"/>
</dbReference>
<keyword evidence="9" id="KW-0411">Iron-sulfur</keyword>
<dbReference type="CDD" id="cd02767">
    <property type="entry name" value="MopB_ydeP"/>
    <property type="match status" value="1"/>
</dbReference>
<dbReference type="STRING" id="47884.SAMN04490203_4485"/>
<evidence type="ECO:0000256" key="2">
    <source>
        <dbReference type="ARBA" id="ARBA00001966"/>
    </source>
</evidence>
<comment type="caution">
    <text evidence="11">The sequence shown here is derived from an EMBL/GenBank/DDBJ whole genome shotgun (WGS) entry which is preliminary data.</text>
</comment>
<reference evidence="11 13" key="1">
    <citation type="submission" date="2015-02" db="EMBL/GenBank/DDBJ databases">
        <title>Pseudomonas helleri sp. nov. and Pseudomonas weihenstephanensis sp. nov., isolated from raw cows milk.</title>
        <authorList>
            <person name="von Neubeck M."/>
            <person name="Huptas C."/>
            <person name="Wenning M."/>
            <person name="Scherer S."/>
        </authorList>
    </citation>
    <scope>NUCLEOTIDE SEQUENCE [LARGE SCALE GENOMIC DNA]</scope>
    <source>
        <strain evidence="11 13">DSM 21104</strain>
    </source>
</reference>
<keyword evidence="4" id="KW-0004">4Fe-4S</keyword>
<evidence type="ECO:0000256" key="4">
    <source>
        <dbReference type="ARBA" id="ARBA00022485"/>
    </source>
</evidence>
<dbReference type="CDD" id="cd02787">
    <property type="entry name" value="MopB_CT_ydeP"/>
    <property type="match status" value="1"/>
</dbReference>
<evidence type="ECO:0000259" key="10">
    <source>
        <dbReference type="Pfam" id="PF00384"/>
    </source>
</evidence>
<dbReference type="PANTHER" id="PTHR43105">
    <property type="entry name" value="RESPIRATORY NITRATE REDUCTASE"/>
    <property type="match status" value="1"/>
</dbReference>
<dbReference type="RefSeq" id="WP_048383867.1">
    <property type="nucleotide sequence ID" value="NZ_FNRS01000002.1"/>
</dbReference>
<dbReference type="InterPro" id="IPR010046">
    <property type="entry name" value="Mopterin_OxRdtse_a_bac"/>
</dbReference>
<dbReference type="InterPro" id="IPR037951">
    <property type="entry name" value="MopB_CT_YdeP"/>
</dbReference>
<dbReference type="Proteomes" id="UP000183155">
    <property type="component" value="Unassembled WGS sequence"/>
</dbReference>
<comment type="similarity">
    <text evidence="3">Belongs to the prokaryotic molybdopterin-containing oxidoreductase family.</text>
</comment>
<dbReference type="PIRSF" id="PIRSF000144">
    <property type="entry name" value="CbbBc"/>
    <property type="match status" value="1"/>
</dbReference>
<dbReference type="SUPFAM" id="SSF53706">
    <property type="entry name" value="Formate dehydrogenase/DMSO reductase, domains 1-3"/>
    <property type="match status" value="1"/>
</dbReference>
<evidence type="ECO:0000256" key="5">
    <source>
        <dbReference type="ARBA" id="ARBA00022505"/>
    </source>
</evidence>